<organism evidence="2 3">
    <name type="scientific">Fusarium zealandicum</name>
    <dbReference type="NCBI Taxonomy" id="1053134"/>
    <lineage>
        <taxon>Eukaryota</taxon>
        <taxon>Fungi</taxon>
        <taxon>Dikarya</taxon>
        <taxon>Ascomycota</taxon>
        <taxon>Pezizomycotina</taxon>
        <taxon>Sordariomycetes</taxon>
        <taxon>Hypocreomycetidae</taxon>
        <taxon>Hypocreales</taxon>
        <taxon>Nectriaceae</taxon>
        <taxon>Fusarium</taxon>
        <taxon>Fusarium staphyleae species complex</taxon>
    </lineage>
</organism>
<feature type="chain" id="PRO_5034033993" evidence="1">
    <location>
        <begin position="17"/>
        <end position="404"/>
    </location>
</feature>
<evidence type="ECO:0000313" key="3">
    <source>
        <dbReference type="Proteomes" id="UP000635477"/>
    </source>
</evidence>
<dbReference type="OrthoDB" id="5099141at2759"/>
<gene>
    <name evidence="2" type="ORF">FZEAL_2533</name>
</gene>
<accession>A0A8H4UQV6</accession>
<feature type="signal peptide" evidence="1">
    <location>
        <begin position="1"/>
        <end position="16"/>
    </location>
</feature>
<comment type="caution">
    <text evidence="2">The sequence shown here is derived from an EMBL/GenBank/DDBJ whole genome shotgun (WGS) entry which is preliminary data.</text>
</comment>
<reference evidence="2" key="2">
    <citation type="submission" date="2020-05" db="EMBL/GenBank/DDBJ databases">
        <authorList>
            <person name="Kim H.-S."/>
            <person name="Proctor R.H."/>
            <person name="Brown D.W."/>
        </authorList>
    </citation>
    <scope>NUCLEOTIDE SEQUENCE</scope>
    <source>
        <strain evidence="2">NRRL 22465</strain>
    </source>
</reference>
<evidence type="ECO:0000313" key="2">
    <source>
        <dbReference type="EMBL" id="KAF4981731.1"/>
    </source>
</evidence>
<protein>
    <submittedName>
        <fullName evidence="2">Uncharacterized protein</fullName>
    </submittedName>
</protein>
<evidence type="ECO:0000256" key="1">
    <source>
        <dbReference type="SAM" id="SignalP"/>
    </source>
</evidence>
<dbReference type="AlphaFoldDB" id="A0A8H4UQV6"/>
<name>A0A8H4UQV6_9HYPO</name>
<reference evidence="2" key="1">
    <citation type="journal article" date="2020" name="BMC Genomics">
        <title>Correction to: Identification and distribution of gene clusters required for synthesis of sphingolipid metabolism inhibitors in diverse species of the filamentous fungus Fusarium.</title>
        <authorList>
            <person name="Kim H.S."/>
            <person name="Lohmar J.M."/>
            <person name="Busman M."/>
            <person name="Brown D.W."/>
            <person name="Naumann T.A."/>
            <person name="Divon H.H."/>
            <person name="Lysoe E."/>
            <person name="Uhlig S."/>
            <person name="Proctor R.H."/>
        </authorList>
    </citation>
    <scope>NUCLEOTIDE SEQUENCE</scope>
    <source>
        <strain evidence="2">NRRL 22465</strain>
    </source>
</reference>
<keyword evidence="1" id="KW-0732">Signal</keyword>
<keyword evidence="3" id="KW-1185">Reference proteome</keyword>
<dbReference type="EMBL" id="JABEYC010000153">
    <property type="protein sequence ID" value="KAF4981731.1"/>
    <property type="molecule type" value="Genomic_DNA"/>
</dbReference>
<proteinExistence type="predicted"/>
<sequence length="404" mass="44072">MKLSVAVLALSAVTEASPFVIKRADPWENKDTLCKWSTRTPEDVQKLWDATAAGMQLELFIKSQWEHQNSWLKNLENAVSGGTMGQSGASGCGVVDGQCEPMNGMLCGDQFDKFGASVLGSSSYWIFRAAVGAHNKIKALHEKLKEATLGTGLSAGFGLLSGLFSGLAAETDDGEINAGGIQQTLARAYEAGSEKLLSTLRIAMGGGTSEDEYNSLPAPMWDTYETKIAKFFNGGWFLLDDDTAAVDATLKSLSNNIKTKITNEIMKSVSLHLVADKSWEVDTQEKCGFAPGRQWMELKDGKSYCFYIMRRVENALTGKSWEEAGADIYEHMATYGLGDRDAYYRNVINCALGGGGDIDTSNMVWNEVPRCYFNLGAVFVERAIRDTCGPRETTCGYFKDTPLA</sequence>
<dbReference type="Proteomes" id="UP000635477">
    <property type="component" value="Unassembled WGS sequence"/>
</dbReference>